<organism evidence="1 2">
    <name type="scientific">Cryomyces antarcticus</name>
    <dbReference type="NCBI Taxonomy" id="329879"/>
    <lineage>
        <taxon>Eukaryota</taxon>
        <taxon>Fungi</taxon>
        <taxon>Dikarya</taxon>
        <taxon>Ascomycota</taxon>
        <taxon>Pezizomycotina</taxon>
        <taxon>Dothideomycetes</taxon>
        <taxon>Dothideomycetes incertae sedis</taxon>
        <taxon>Cryomyces</taxon>
    </lineage>
</organism>
<dbReference type="Gene3D" id="3.90.1410.10">
    <property type="entry name" value="set domain protein methyltransferase, domain 1"/>
    <property type="match status" value="1"/>
</dbReference>
<evidence type="ECO:0000313" key="1">
    <source>
        <dbReference type="EMBL" id="KAK5198514.1"/>
    </source>
</evidence>
<dbReference type="InterPro" id="IPR046341">
    <property type="entry name" value="SET_dom_sf"/>
</dbReference>
<dbReference type="PANTHER" id="PTHR13271:SF34">
    <property type="entry name" value="N-LYSINE METHYLTRANSFERASE SETD6"/>
    <property type="match status" value="1"/>
</dbReference>
<dbReference type="InterPro" id="IPR050600">
    <property type="entry name" value="SETD3_SETD6_MTase"/>
</dbReference>
<protein>
    <submittedName>
        <fullName evidence="1">Ribosomal lysine N-methyltransferase 4</fullName>
    </submittedName>
</protein>
<comment type="caution">
    <text evidence="1">The sequence shown here is derived from an EMBL/GenBank/DDBJ whole genome shotgun (WGS) entry which is preliminary data.</text>
</comment>
<reference evidence="1 2" key="1">
    <citation type="submission" date="2023-08" db="EMBL/GenBank/DDBJ databases">
        <title>Black Yeasts Isolated from many extreme environments.</title>
        <authorList>
            <person name="Coleine C."/>
            <person name="Stajich J.E."/>
            <person name="Selbmann L."/>
        </authorList>
    </citation>
    <scope>NUCLEOTIDE SEQUENCE [LARGE SCALE GENOMIC DNA]</scope>
    <source>
        <strain evidence="1 2">CCFEE 536</strain>
    </source>
</reference>
<dbReference type="EMBL" id="JAVRRA010017593">
    <property type="protein sequence ID" value="KAK5198514.1"/>
    <property type="molecule type" value="Genomic_DNA"/>
</dbReference>
<proteinExistence type="predicted"/>
<gene>
    <name evidence="1" type="primary">RMS1_2</name>
    <name evidence="1" type="ORF">LTR16_006360</name>
</gene>
<evidence type="ECO:0000313" key="2">
    <source>
        <dbReference type="Proteomes" id="UP001357485"/>
    </source>
</evidence>
<dbReference type="PANTHER" id="PTHR13271">
    <property type="entry name" value="UNCHARACTERIZED PUTATIVE METHYLTRANSFERASE"/>
    <property type="match status" value="1"/>
</dbReference>
<dbReference type="Proteomes" id="UP001357485">
    <property type="component" value="Unassembled WGS sequence"/>
</dbReference>
<dbReference type="SUPFAM" id="SSF82199">
    <property type="entry name" value="SET domain"/>
    <property type="match status" value="1"/>
</dbReference>
<accession>A0ABR0LLS0</accession>
<keyword evidence="2" id="KW-1185">Reference proteome</keyword>
<sequence>MEDDFQNKSDSFMAWLRQQGASISPKIELADLRSRGAGRGVVATADIEADEELFTIPRSAVLTVENSELFTRLRGQATEERMETLPVHDFRADFLDGLGPWVSLILVMMYEYLKGPESRWWPYFDVLPSKFDTLMFWSSDELDELQASA</sequence>
<feature type="non-terminal residue" evidence="1">
    <location>
        <position position="149"/>
    </location>
</feature>
<name>A0ABR0LLS0_9PEZI</name>